<dbReference type="CDD" id="cd13589">
    <property type="entry name" value="PBP2_polyamine_RpCGA009"/>
    <property type="match status" value="1"/>
</dbReference>
<gene>
    <name evidence="3" type="ORF">ATO3_03530</name>
</gene>
<evidence type="ECO:0000313" key="4">
    <source>
        <dbReference type="Proteomes" id="UP000215377"/>
    </source>
</evidence>
<dbReference type="Pfam" id="PF13416">
    <property type="entry name" value="SBP_bac_8"/>
    <property type="match status" value="1"/>
</dbReference>
<dbReference type="EMBL" id="AQQR01000001">
    <property type="protein sequence ID" value="OWU77747.1"/>
    <property type="molecule type" value="Genomic_DNA"/>
</dbReference>
<dbReference type="Gene3D" id="3.40.190.10">
    <property type="entry name" value="Periplasmic binding protein-like II"/>
    <property type="match status" value="2"/>
</dbReference>
<dbReference type="GO" id="GO:0030975">
    <property type="term" value="F:thiamine binding"/>
    <property type="evidence" value="ECO:0007669"/>
    <property type="project" value="TreeGrafter"/>
</dbReference>
<dbReference type="RefSeq" id="WP_088648399.1">
    <property type="nucleotide sequence ID" value="NZ_AQQR01000001.1"/>
</dbReference>
<feature type="signal peptide" evidence="2">
    <location>
        <begin position="1"/>
        <end position="21"/>
    </location>
</feature>
<evidence type="ECO:0000313" key="3">
    <source>
        <dbReference type="EMBL" id="OWU77747.1"/>
    </source>
</evidence>
<reference evidence="3 4" key="1">
    <citation type="submission" date="2013-04" db="EMBL/GenBank/DDBJ databases">
        <title>Oceanicola sp. 22II1-22F33 Genome Sequencing.</title>
        <authorList>
            <person name="Lai Q."/>
            <person name="Li G."/>
            <person name="Shao Z."/>
        </authorList>
    </citation>
    <scope>NUCLEOTIDE SEQUENCE [LARGE SCALE GENOMIC DNA]</scope>
    <source>
        <strain evidence="3 4">22II1-22F33</strain>
    </source>
</reference>
<comment type="caution">
    <text evidence="3">The sequence shown here is derived from an EMBL/GenBank/DDBJ whole genome shotgun (WGS) entry which is preliminary data.</text>
</comment>
<dbReference type="GO" id="GO:0015888">
    <property type="term" value="P:thiamine transport"/>
    <property type="evidence" value="ECO:0007669"/>
    <property type="project" value="TreeGrafter"/>
</dbReference>
<proteinExistence type="predicted"/>
<organism evidence="3 4">
    <name type="scientific">Marinibacterium profundimaris</name>
    <dbReference type="NCBI Taxonomy" id="1679460"/>
    <lineage>
        <taxon>Bacteria</taxon>
        <taxon>Pseudomonadati</taxon>
        <taxon>Pseudomonadota</taxon>
        <taxon>Alphaproteobacteria</taxon>
        <taxon>Rhodobacterales</taxon>
        <taxon>Paracoccaceae</taxon>
        <taxon>Marinibacterium</taxon>
    </lineage>
</organism>
<dbReference type="PANTHER" id="PTHR30006">
    <property type="entry name" value="THIAMINE-BINDING PERIPLASMIC PROTEIN-RELATED"/>
    <property type="match status" value="1"/>
</dbReference>
<feature type="chain" id="PRO_5012443318" evidence="2">
    <location>
        <begin position="22"/>
        <end position="338"/>
    </location>
</feature>
<dbReference type="PANTHER" id="PTHR30006:SF2">
    <property type="entry name" value="ABC TRANSPORTER SUBSTRATE-BINDING PROTEIN"/>
    <property type="match status" value="1"/>
</dbReference>
<dbReference type="SUPFAM" id="SSF53850">
    <property type="entry name" value="Periplasmic binding protein-like II"/>
    <property type="match status" value="1"/>
</dbReference>
<accession>A0A225NWL5</accession>
<dbReference type="GO" id="GO:0030976">
    <property type="term" value="F:thiamine pyrophosphate binding"/>
    <property type="evidence" value="ECO:0007669"/>
    <property type="project" value="TreeGrafter"/>
</dbReference>
<sequence length="338" mass="36527">MKTSLQISMIALLASAAAAQAETLTISWWGYNGDKLNANIIEPFKEQCGCDVVFETGNNADRLGKLTARGGKGVDVIYLTDSYSQLGIESGIFQEIDRSRIPNVEKLYEIAQAPQGPYGPAYTVGRAGIVYDSEAVEPITSWGDLWREDLESSVSLPGITTTAGPMVVVMAGKHAGVDAYDDPDAAFEAVAELEPNTVKNYNTGSEMVNLISTGEASVAIAQDFTLSSLKAAVPTMTWAELEDGDIATLNTINIPVGAENVDLAYEFINFVLSTEVQQINGEQGVDAPVNTEVELTPEQASVWTYGPEAIAALNRMDYEKMNAAKTDWIDRWNEIFGM</sequence>
<dbReference type="GO" id="GO:0030288">
    <property type="term" value="C:outer membrane-bounded periplasmic space"/>
    <property type="evidence" value="ECO:0007669"/>
    <property type="project" value="TreeGrafter"/>
</dbReference>
<dbReference type="AlphaFoldDB" id="A0A225NWL5"/>
<dbReference type="Proteomes" id="UP000215377">
    <property type="component" value="Unassembled WGS sequence"/>
</dbReference>
<evidence type="ECO:0000256" key="2">
    <source>
        <dbReference type="SAM" id="SignalP"/>
    </source>
</evidence>
<keyword evidence="4" id="KW-1185">Reference proteome</keyword>
<evidence type="ECO:0000256" key="1">
    <source>
        <dbReference type="ARBA" id="ARBA00022729"/>
    </source>
</evidence>
<dbReference type="OrthoDB" id="9766989at2"/>
<dbReference type="InterPro" id="IPR006059">
    <property type="entry name" value="SBP"/>
</dbReference>
<keyword evidence="1 2" id="KW-0732">Signal</keyword>
<protein>
    <submittedName>
        <fullName evidence="3">ABC transporter substrate-binding protein</fullName>
    </submittedName>
</protein>
<name>A0A225NWL5_9RHOB</name>